<comment type="cofactor">
    <cofactor evidence="1 10">
        <name>Mg(2+)</name>
        <dbReference type="ChEBI" id="CHEBI:18420"/>
    </cofactor>
</comment>
<evidence type="ECO:0000256" key="8">
    <source>
        <dbReference type="ARBA" id="ARBA00022842"/>
    </source>
</evidence>
<dbReference type="AlphaFoldDB" id="A0AAE3U5G2"/>
<dbReference type="InterPro" id="IPR027417">
    <property type="entry name" value="P-loop_NTPase"/>
</dbReference>
<evidence type="ECO:0000256" key="6">
    <source>
        <dbReference type="ARBA" id="ARBA00022741"/>
    </source>
</evidence>
<dbReference type="HAMAP" id="MF_00185">
    <property type="entry name" value="IPP_trans"/>
    <property type="match status" value="1"/>
</dbReference>
<dbReference type="RefSeq" id="WP_313977675.1">
    <property type="nucleotide sequence ID" value="NZ_JASJOS010000004.1"/>
</dbReference>
<dbReference type="Gene3D" id="3.40.50.300">
    <property type="entry name" value="P-loop containing nucleotide triphosphate hydrolases"/>
    <property type="match status" value="1"/>
</dbReference>
<keyword evidence="6 10" id="KW-0547">Nucleotide-binding</keyword>
<feature type="region of interest" description="Interaction with substrate tRNA" evidence="10">
    <location>
        <begin position="37"/>
        <end position="40"/>
    </location>
</feature>
<dbReference type="PROSITE" id="PS50052">
    <property type="entry name" value="GUANYLATE_KINASE_2"/>
    <property type="match status" value="1"/>
</dbReference>
<evidence type="ECO:0000256" key="4">
    <source>
        <dbReference type="ARBA" id="ARBA00022679"/>
    </source>
</evidence>
<keyword evidence="8 10" id="KW-0460">Magnesium</keyword>
<evidence type="ECO:0000256" key="9">
    <source>
        <dbReference type="ARBA" id="ARBA00049563"/>
    </source>
</evidence>
<dbReference type="GO" id="GO:0006400">
    <property type="term" value="P:tRNA modification"/>
    <property type="evidence" value="ECO:0007669"/>
    <property type="project" value="TreeGrafter"/>
</dbReference>
<sequence length="309" mass="35941">MQEVNYLVVIVGPTAVGKTELCVRLAHYFKTEIISADSRQFYREMIIGTAKPTADEQEGITHHFVNSHSVVEEYNAAAFEQDALACIETILAQHKICILTGGSTLYIKMLTDGMDEIPDVDPEIRVRLQHTLDIQGLEVLIKQLDELDPVYGQQVDRANPQRVMRALEVSIGTGMPYSSFRKGKKVERPFQIIKIGLNRDREELYQRIDARMDLMLQNGLVEEVRNLISYRDKNALQTVGYREVFDFLDGMYDEAEMIRLLKRNSRRYAKRQLTWFTRDTEYQWFHPRQFDEIVQYIEKQMANPKLPEA</sequence>
<dbReference type="GO" id="GO:0005524">
    <property type="term" value="F:ATP binding"/>
    <property type="evidence" value="ECO:0007669"/>
    <property type="project" value="UniProtKB-UniRule"/>
</dbReference>
<dbReference type="SUPFAM" id="SSF52540">
    <property type="entry name" value="P-loop containing nucleoside triphosphate hydrolases"/>
    <property type="match status" value="2"/>
</dbReference>
<dbReference type="NCBIfam" id="TIGR00174">
    <property type="entry name" value="miaA"/>
    <property type="match status" value="1"/>
</dbReference>
<evidence type="ECO:0000313" key="12">
    <source>
        <dbReference type="EMBL" id="MDJ1480749.1"/>
    </source>
</evidence>
<comment type="caution">
    <text evidence="12">The sequence shown here is derived from an EMBL/GenBank/DDBJ whole genome shotgun (WGS) entry which is preliminary data.</text>
</comment>
<proteinExistence type="inferred from homology"/>
<evidence type="ECO:0000256" key="5">
    <source>
        <dbReference type="ARBA" id="ARBA00022694"/>
    </source>
</evidence>
<feature type="site" description="Interaction with substrate tRNA" evidence="10">
    <location>
        <position position="125"/>
    </location>
</feature>
<comment type="subunit">
    <text evidence="10">Monomer.</text>
</comment>
<evidence type="ECO:0000256" key="2">
    <source>
        <dbReference type="ARBA" id="ARBA00003213"/>
    </source>
</evidence>
<evidence type="ECO:0000256" key="10">
    <source>
        <dbReference type="HAMAP-Rule" id="MF_00185"/>
    </source>
</evidence>
<comment type="catalytic activity">
    <reaction evidence="9 10">
        <text>adenosine(37) in tRNA + dimethylallyl diphosphate = N(6)-dimethylallyladenosine(37) in tRNA + diphosphate</text>
        <dbReference type="Rhea" id="RHEA:26482"/>
        <dbReference type="Rhea" id="RHEA-COMP:10162"/>
        <dbReference type="Rhea" id="RHEA-COMP:10375"/>
        <dbReference type="ChEBI" id="CHEBI:33019"/>
        <dbReference type="ChEBI" id="CHEBI:57623"/>
        <dbReference type="ChEBI" id="CHEBI:74411"/>
        <dbReference type="ChEBI" id="CHEBI:74415"/>
        <dbReference type="EC" id="2.5.1.75"/>
    </reaction>
</comment>
<dbReference type="EMBL" id="JASJOS010000004">
    <property type="protein sequence ID" value="MDJ1480749.1"/>
    <property type="molecule type" value="Genomic_DNA"/>
</dbReference>
<dbReference type="GO" id="GO:0052381">
    <property type="term" value="F:tRNA dimethylallyltransferase activity"/>
    <property type="evidence" value="ECO:0007669"/>
    <property type="project" value="UniProtKB-UniRule"/>
</dbReference>
<evidence type="ECO:0000256" key="7">
    <source>
        <dbReference type="ARBA" id="ARBA00022840"/>
    </source>
</evidence>
<feature type="domain" description="Guanylate kinase-like" evidence="11">
    <location>
        <begin position="5"/>
        <end position="213"/>
    </location>
</feature>
<dbReference type="Proteomes" id="UP001241110">
    <property type="component" value="Unassembled WGS sequence"/>
</dbReference>
<feature type="binding site" evidence="10">
    <location>
        <begin position="14"/>
        <end position="19"/>
    </location>
    <ligand>
        <name>substrate</name>
    </ligand>
</feature>
<protein>
    <recommendedName>
        <fullName evidence="10">tRNA dimethylallyltransferase</fullName>
        <ecNumber evidence="10">2.5.1.75</ecNumber>
    </recommendedName>
    <alternativeName>
        <fullName evidence="10">Dimethylallyl diphosphate:tRNA dimethylallyltransferase</fullName>
        <shortName evidence="10">DMAPP:tRNA dimethylallyltransferase</shortName>
        <shortName evidence="10">DMATase</shortName>
    </alternativeName>
    <alternativeName>
        <fullName evidence="10">Isopentenyl-diphosphate:tRNA isopentenyltransferase</fullName>
        <shortName evidence="10">IPP transferase</shortName>
        <shortName evidence="10">IPPT</shortName>
        <shortName evidence="10">IPTase</shortName>
    </alternativeName>
</protein>
<feature type="site" description="Interaction with substrate tRNA" evidence="10">
    <location>
        <position position="103"/>
    </location>
</feature>
<gene>
    <name evidence="10 12" type="primary">miaA</name>
    <name evidence="12" type="ORF">QNI16_09665</name>
</gene>
<name>A0AAE3U5G2_9BACT</name>
<comment type="caution">
    <text evidence="10">Lacks conserved residue(s) required for the propagation of feature annotation.</text>
</comment>
<evidence type="ECO:0000259" key="11">
    <source>
        <dbReference type="PROSITE" id="PS50052"/>
    </source>
</evidence>
<organism evidence="12 13">
    <name type="scientific">Xanthocytophaga flava</name>
    <dbReference type="NCBI Taxonomy" id="3048013"/>
    <lineage>
        <taxon>Bacteria</taxon>
        <taxon>Pseudomonadati</taxon>
        <taxon>Bacteroidota</taxon>
        <taxon>Cytophagia</taxon>
        <taxon>Cytophagales</taxon>
        <taxon>Rhodocytophagaceae</taxon>
        <taxon>Xanthocytophaga</taxon>
    </lineage>
</organism>
<feature type="region of interest" description="Interaction with substrate tRNA" evidence="10">
    <location>
        <begin position="161"/>
        <end position="165"/>
    </location>
</feature>
<dbReference type="InterPro" id="IPR008144">
    <property type="entry name" value="Guanylate_kin-like_dom"/>
</dbReference>
<dbReference type="EC" id="2.5.1.75" evidence="10"/>
<reference evidence="12" key="1">
    <citation type="submission" date="2023-05" db="EMBL/GenBank/DDBJ databases">
        <authorList>
            <person name="Zhang X."/>
        </authorList>
    </citation>
    <scope>NUCLEOTIDE SEQUENCE</scope>
    <source>
        <strain evidence="12">YF14B1</strain>
    </source>
</reference>
<dbReference type="Gene3D" id="1.10.20.140">
    <property type="match status" value="1"/>
</dbReference>
<dbReference type="InterPro" id="IPR039657">
    <property type="entry name" value="Dimethylallyltransferase"/>
</dbReference>
<dbReference type="Pfam" id="PF01715">
    <property type="entry name" value="IPPT"/>
    <property type="match status" value="1"/>
</dbReference>
<keyword evidence="5 10" id="KW-0819">tRNA processing</keyword>
<evidence type="ECO:0000256" key="3">
    <source>
        <dbReference type="ARBA" id="ARBA00005842"/>
    </source>
</evidence>
<keyword evidence="4 10" id="KW-0808">Transferase</keyword>
<accession>A0AAE3U5G2</accession>
<feature type="binding site" evidence="10">
    <location>
        <begin position="12"/>
        <end position="19"/>
    </location>
    <ligand>
        <name>ATP</name>
        <dbReference type="ChEBI" id="CHEBI:30616"/>
    </ligand>
</feature>
<dbReference type="PANTHER" id="PTHR11088">
    <property type="entry name" value="TRNA DIMETHYLALLYLTRANSFERASE"/>
    <property type="match status" value="1"/>
</dbReference>
<dbReference type="InterPro" id="IPR018022">
    <property type="entry name" value="IPT"/>
</dbReference>
<evidence type="ECO:0000313" key="13">
    <source>
        <dbReference type="Proteomes" id="UP001241110"/>
    </source>
</evidence>
<keyword evidence="7 10" id="KW-0067">ATP-binding</keyword>
<comment type="similarity">
    <text evidence="3 10">Belongs to the IPP transferase family.</text>
</comment>
<evidence type="ECO:0000256" key="1">
    <source>
        <dbReference type="ARBA" id="ARBA00001946"/>
    </source>
</evidence>
<dbReference type="PANTHER" id="PTHR11088:SF60">
    <property type="entry name" value="TRNA DIMETHYLALLYLTRANSFERASE"/>
    <property type="match status" value="1"/>
</dbReference>
<comment type="function">
    <text evidence="2 10">Catalyzes the transfer of a dimethylallyl group onto the adenine at position 37 in tRNAs that read codons beginning with uridine, leading to the formation of N6-(dimethylallyl)adenosine (i(6)A).</text>
</comment>